<dbReference type="AlphaFoldDB" id="W4QZN6"/>
<evidence type="ECO:0000313" key="1">
    <source>
        <dbReference type="EMBL" id="GAE37367.1"/>
    </source>
</evidence>
<dbReference type="STRING" id="1236973.JCM9157_4642"/>
<dbReference type="RefSeq" id="WP_035668058.1">
    <property type="nucleotide sequence ID" value="NZ_BAUV01000068.1"/>
</dbReference>
<organism evidence="1 2">
    <name type="scientific">Halalkalibacter akibai (strain ATCC 43226 / DSM 21942 / CIP 109018 / JCM 9157 / 1139)</name>
    <name type="common">Bacillus akibai</name>
    <dbReference type="NCBI Taxonomy" id="1236973"/>
    <lineage>
        <taxon>Bacteria</taxon>
        <taxon>Bacillati</taxon>
        <taxon>Bacillota</taxon>
        <taxon>Bacilli</taxon>
        <taxon>Bacillales</taxon>
        <taxon>Bacillaceae</taxon>
        <taxon>Halalkalibacter</taxon>
    </lineage>
</organism>
<reference evidence="1 2" key="1">
    <citation type="journal article" date="2014" name="Genome Announc.">
        <title>Draft Genome Sequences of Three Alkaliphilic Bacillus Strains, Bacillus wakoensis JCM 9140T, Bacillus akibai JCM 9157T, and Bacillus hemicellulosilyticus JCM 9152T.</title>
        <authorList>
            <person name="Yuki M."/>
            <person name="Oshima K."/>
            <person name="Suda W."/>
            <person name="Oshida Y."/>
            <person name="Kitamura K."/>
            <person name="Iida T."/>
            <person name="Hattori M."/>
            <person name="Ohkuma M."/>
        </authorList>
    </citation>
    <scope>NUCLEOTIDE SEQUENCE [LARGE SCALE GENOMIC DNA]</scope>
    <source>
        <strain evidence="1 2">JCM 9157</strain>
    </source>
</reference>
<keyword evidence="2" id="KW-1185">Reference proteome</keyword>
<proteinExistence type="predicted"/>
<protein>
    <submittedName>
        <fullName evidence="1">Uncharacterized protein</fullName>
    </submittedName>
</protein>
<accession>W4QZN6</accession>
<dbReference type="Proteomes" id="UP000018896">
    <property type="component" value="Unassembled WGS sequence"/>
</dbReference>
<dbReference type="OrthoDB" id="2666601at2"/>
<name>W4QZN6_HALA3</name>
<sequence length="69" mass="7815">MARIRFNQIYVDSIENSSALLNGKNTPIKWRAIKKTTEGFGSIVGDGNQITNNQHIIFSNKKVQKTTDY</sequence>
<comment type="caution">
    <text evidence="1">The sequence shown here is derived from an EMBL/GenBank/DDBJ whole genome shotgun (WGS) entry which is preliminary data.</text>
</comment>
<evidence type="ECO:0000313" key="2">
    <source>
        <dbReference type="Proteomes" id="UP000018896"/>
    </source>
</evidence>
<gene>
    <name evidence="1" type="ORF">JCM9157_4642</name>
</gene>
<dbReference type="EMBL" id="BAUV01000068">
    <property type="protein sequence ID" value="GAE37367.1"/>
    <property type="molecule type" value="Genomic_DNA"/>
</dbReference>